<proteinExistence type="predicted"/>
<evidence type="ECO:0000313" key="2">
    <source>
        <dbReference type="EMBL" id="KAL0120776.1"/>
    </source>
</evidence>
<organism evidence="2 3">
    <name type="scientific">Cardiocondyla obscurior</name>
    <dbReference type="NCBI Taxonomy" id="286306"/>
    <lineage>
        <taxon>Eukaryota</taxon>
        <taxon>Metazoa</taxon>
        <taxon>Ecdysozoa</taxon>
        <taxon>Arthropoda</taxon>
        <taxon>Hexapoda</taxon>
        <taxon>Insecta</taxon>
        <taxon>Pterygota</taxon>
        <taxon>Neoptera</taxon>
        <taxon>Endopterygota</taxon>
        <taxon>Hymenoptera</taxon>
        <taxon>Apocrita</taxon>
        <taxon>Aculeata</taxon>
        <taxon>Formicoidea</taxon>
        <taxon>Formicidae</taxon>
        <taxon>Myrmicinae</taxon>
        <taxon>Cardiocondyla</taxon>
    </lineage>
</organism>
<reference evidence="2 3" key="1">
    <citation type="submission" date="2023-03" db="EMBL/GenBank/DDBJ databases">
        <title>High recombination rates correlate with genetic variation in Cardiocondyla obscurior ants.</title>
        <authorList>
            <person name="Errbii M."/>
        </authorList>
    </citation>
    <scope>NUCLEOTIDE SEQUENCE [LARGE SCALE GENOMIC DNA]</scope>
    <source>
        <strain evidence="2">Alpha-2009</strain>
        <tissue evidence="2">Whole body</tissue>
    </source>
</reference>
<dbReference type="Proteomes" id="UP001430953">
    <property type="component" value="Unassembled WGS sequence"/>
</dbReference>
<keyword evidence="1" id="KW-0812">Transmembrane</keyword>
<protein>
    <submittedName>
        <fullName evidence="2">Uncharacterized protein</fullName>
    </submittedName>
</protein>
<dbReference type="EMBL" id="JADYXP020000007">
    <property type="protein sequence ID" value="KAL0120776.1"/>
    <property type="molecule type" value="Genomic_DNA"/>
</dbReference>
<evidence type="ECO:0000256" key="1">
    <source>
        <dbReference type="SAM" id="Phobius"/>
    </source>
</evidence>
<keyword evidence="3" id="KW-1185">Reference proteome</keyword>
<evidence type="ECO:0000313" key="3">
    <source>
        <dbReference type="Proteomes" id="UP001430953"/>
    </source>
</evidence>
<feature type="transmembrane region" description="Helical" evidence="1">
    <location>
        <begin position="20"/>
        <end position="44"/>
    </location>
</feature>
<accession>A0AAW2G0V1</accession>
<keyword evidence="1" id="KW-0472">Membrane</keyword>
<name>A0AAW2G0V1_9HYME</name>
<sequence>MNKKKEKNKKKRLINTQHFRLTIFGLFLNNTAYLISISLVFVSYKKKKKKKTSFIRKYNEPKRRHCTRTFVFPFKYATFFFFFFPQHYTLSECSARYLSRVFIVSFGGKAHRRAREASP</sequence>
<comment type="caution">
    <text evidence="2">The sequence shown here is derived from an EMBL/GenBank/DDBJ whole genome shotgun (WGS) entry which is preliminary data.</text>
</comment>
<dbReference type="AlphaFoldDB" id="A0AAW2G0V1"/>
<keyword evidence="1" id="KW-1133">Transmembrane helix</keyword>
<gene>
    <name evidence="2" type="ORF">PUN28_008456</name>
</gene>